<evidence type="ECO:0000256" key="5">
    <source>
        <dbReference type="ARBA" id="ARBA00023242"/>
    </source>
</evidence>
<dbReference type="PROSITE" id="PS00463">
    <property type="entry name" value="ZN2_CY6_FUNGAL_1"/>
    <property type="match status" value="1"/>
</dbReference>
<proteinExistence type="predicted"/>
<feature type="domain" description="Zn(2)-C6 fungal-type" evidence="7">
    <location>
        <begin position="9"/>
        <end position="38"/>
    </location>
</feature>
<dbReference type="InterPro" id="IPR036864">
    <property type="entry name" value="Zn2-C6_fun-type_DNA-bd_sf"/>
</dbReference>
<feature type="region of interest" description="Disordered" evidence="6">
    <location>
        <begin position="191"/>
        <end position="221"/>
    </location>
</feature>
<dbReference type="SUPFAM" id="SSF57701">
    <property type="entry name" value="Zn2/Cys6 DNA-binding domain"/>
    <property type="match status" value="1"/>
</dbReference>
<comment type="caution">
    <text evidence="8">The sequence shown here is derived from an EMBL/GenBank/DDBJ whole genome shotgun (WGS) entry which is preliminary data.</text>
</comment>
<feature type="region of interest" description="Disordered" evidence="6">
    <location>
        <begin position="42"/>
        <end position="103"/>
    </location>
</feature>
<dbReference type="GO" id="GO:0005634">
    <property type="term" value="C:nucleus"/>
    <property type="evidence" value="ECO:0007669"/>
    <property type="project" value="UniProtKB-SubCell"/>
</dbReference>
<evidence type="ECO:0000256" key="3">
    <source>
        <dbReference type="ARBA" id="ARBA00023125"/>
    </source>
</evidence>
<evidence type="ECO:0000256" key="1">
    <source>
        <dbReference type="ARBA" id="ARBA00004123"/>
    </source>
</evidence>
<feature type="compositionally biased region" description="Low complexity" evidence="6">
    <location>
        <begin position="49"/>
        <end position="76"/>
    </location>
</feature>
<dbReference type="PANTHER" id="PTHR31845:SF17">
    <property type="entry name" value="ZN(II)2CYS6 TRANSCRIPTION FACTOR (EUROFUNG)"/>
    <property type="match status" value="1"/>
</dbReference>
<gene>
    <name evidence="8" type="ORF">B0J13DRAFT_442571</name>
</gene>
<evidence type="ECO:0000313" key="9">
    <source>
        <dbReference type="Proteomes" id="UP000717696"/>
    </source>
</evidence>
<dbReference type="AlphaFoldDB" id="A0A9P9EUV2"/>
<dbReference type="InterPro" id="IPR001138">
    <property type="entry name" value="Zn2Cys6_DnaBD"/>
</dbReference>
<evidence type="ECO:0000259" key="7">
    <source>
        <dbReference type="PROSITE" id="PS50048"/>
    </source>
</evidence>
<feature type="region of interest" description="Disordered" evidence="6">
    <location>
        <begin position="260"/>
        <end position="279"/>
    </location>
</feature>
<dbReference type="Proteomes" id="UP000717696">
    <property type="component" value="Unassembled WGS sequence"/>
</dbReference>
<keyword evidence="9" id="KW-1185">Reference proteome</keyword>
<evidence type="ECO:0000256" key="6">
    <source>
        <dbReference type="SAM" id="MobiDB-lite"/>
    </source>
</evidence>
<protein>
    <recommendedName>
        <fullName evidence="7">Zn(2)-C6 fungal-type domain-containing protein</fullName>
    </recommendedName>
</protein>
<dbReference type="InterPro" id="IPR051089">
    <property type="entry name" value="prtT"/>
</dbReference>
<evidence type="ECO:0000256" key="4">
    <source>
        <dbReference type="ARBA" id="ARBA00023163"/>
    </source>
</evidence>
<dbReference type="CDD" id="cd00067">
    <property type="entry name" value="GAL4"/>
    <property type="match status" value="1"/>
</dbReference>
<dbReference type="PROSITE" id="PS50048">
    <property type="entry name" value="ZN2_CY6_FUNGAL_2"/>
    <property type="match status" value="1"/>
</dbReference>
<name>A0A9P9EUV2_9HYPO</name>
<organism evidence="8 9">
    <name type="scientific">Dactylonectria estremocensis</name>
    <dbReference type="NCBI Taxonomy" id="1079267"/>
    <lineage>
        <taxon>Eukaryota</taxon>
        <taxon>Fungi</taxon>
        <taxon>Dikarya</taxon>
        <taxon>Ascomycota</taxon>
        <taxon>Pezizomycotina</taxon>
        <taxon>Sordariomycetes</taxon>
        <taxon>Hypocreomycetidae</taxon>
        <taxon>Hypocreales</taxon>
        <taxon>Nectriaceae</taxon>
        <taxon>Dactylonectria</taxon>
    </lineage>
</organism>
<dbReference type="Gene3D" id="4.10.240.10">
    <property type="entry name" value="Zn(2)-C6 fungal-type DNA-binding domain"/>
    <property type="match status" value="1"/>
</dbReference>
<keyword evidence="3" id="KW-0238">DNA-binding</keyword>
<evidence type="ECO:0000313" key="8">
    <source>
        <dbReference type="EMBL" id="KAH7145660.1"/>
    </source>
</evidence>
<reference evidence="8" key="1">
    <citation type="journal article" date="2021" name="Nat. Commun.">
        <title>Genetic determinants of endophytism in the Arabidopsis root mycobiome.</title>
        <authorList>
            <person name="Mesny F."/>
            <person name="Miyauchi S."/>
            <person name="Thiergart T."/>
            <person name="Pickel B."/>
            <person name="Atanasova L."/>
            <person name="Karlsson M."/>
            <person name="Huettel B."/>
            <person name="Barry K.W."/>
            <person name="Haridas S."/>
            <person name="Chen C."/>
            <person name="Bauer D."/>
            <person name="Andreopoulos W."/>
            <person name="Pangilinan J."/>
            <person name="LaButti K."/>
            <person name="Riley R."/>
            <person name="Lipzen A."/>
            <person name="Clum A."/>
            <person name="Drula E."/>
            <person name="Henrissat B."/>
            <person name="Kohler A."/>
            <person name="Grigoriev I.V."/>
            <person name="Martin F.M."/>
            <person name="Hacquard S."/>
        </authorList>
    </citation>
    <scope>NUCLEOTIDE SEQUENCE</scope>
    <source>
        <strain evidence="8">MPI-CAGE-AT-0021</strain>
    </source>
</reference>
<dbReference type="GO" id="GO:0008270">
    <property type="term" value="F:zinc ion binding"/>
    <property type="evidence" value="ECO:0007669"/>
    <property type="project" value="InterPro"/>
</dbReference>
<dbReference type="EMBL" id="JAGMUU010000009">
    <property type="protein sequence ID" value="KAH7145660.1"/>
    <property type="molecule type" value="Genomic_DNA"/>
</dbReference>
<dbReference type="GO" id="GO:0000976">
    <property type="term" value="F:transcription cis-regulatory region binding"/>
    <property type="evidence" value="ECO:0007669"/>
    <property type="project" value="TreeGrafter"/>
</dbReference>
<keyword evidence="4" id="KW-0804">Transcription</keyword>
<dbReference type="GO" id="GO:0000981">
    <property type="term" value="F:DNA-binding transcription factor activity, RNA polymerase II-specific"/>
    <property type="evidence" value="ECO:0007669"/>
    <property type="project" value="InterPro"/>
</dbReference>
<comment type="subcellular location">
    <subcellularLocation>
        <location evidence="1">Nucleus</location>
    </subcellularLocation>
</comment>
<keyword evidence="5" id="KW-0539">Nucleus</keyword>
<accession>A0A9P9EUV2</accession>
<keyword evidence="2" id="KW-0805">Transcription regulation</keyword>
<dbReference type="SMART" id="SM00066">
    <property type="entry name" value="GAL4"/>
    <property type="match status" value="1"/>
</dbReference>
<dbReference type="PANTHER" id="PTHR31845">
    <property type="entry name" value="FINGER DOMAIN PROTEIN, PUTATIVE-RELATED"/>
    <property type="match status" value="1"/>
</dbReference>
<feature type="compositionally biased region" description="Basic residues" evidence="6">
    <location>
        <begin position="209"/>
        <end position="219"/>
    </location>
</feature>
<feature type="compositionally biased region" description="Polar residues" evidence="6">
    <location>
        <begin position="191"/>
        <end position="200"/>
    </location>
</feature>
<evidence type="ECO:0000256" key="2">
    <source>
        <dbReference type="ARBA" id="ARBA00023015"/>
    </source>
</evidence>
<dbReference type="Pfam" id="PF00172">
    <property type="entry name" value="Zn_clus"/>
    <property type="match status" value="1"/>
</dbReference>
<dbReference type="OrthoDB" id="4330117at2759"/>
<sequence>MSETVIRKACDRCHAQKLSCKRFNDKACERCLRLNTECKSSPSLRYRKQQQQQQQQRQQSQQNQQQQQQHTQHHQQLPVFETASSGCRSPKRRRTDSDPSLVSPDTALLAPFVDLPVVAEAVPVSHPAVTPEAALELADFSFTLDQLGLFTAGEPEYLSHAELPSTPLPLHPPLVPPPTCAFTASPWDTQPATLGGTSCTPAHDSPDKRLRRRTKHRPRQIQLSDRDQAAPLLREPPSIHWMAQLSDINTLLLDLSSALPSPQETAQNGPALDRPTDDRFKGSGFPIDDMFQLTRQVADILEQSSSKPFEPIDSSDPGNSMFILSTYTRLLDMYQKVFALVQSELSQAGSDATFLFWKLPDVTVGSFAVESSTFLQMSLTIQVAEEFLSRLRNSTARWSGSGVGTASVFASVVTISFQAFREQEAALAKHLVELRCEIEASLDA</sequence>